<evidence type="ECO:0000313" key="1">
    <source>
        <dbReference type="EMBL" id="MCP9613118.1"/>
    </source>
</evidence>
<reference evidence="1 2" key="1">
    <citation type="submission" date="2022-07" db="EMBL/GenBank/DDBJ databases">
        <title>Fecal culturing of patients with breast cancer.</title>
        <authorList>
            <person name="Teng N.M.Y."/>
            <person name="Kiu R."/>
            <person name="Evans R."/>
            <person name="Baker D.J."/>
            <person name="Zenner C."/>
            <person name="Robinson S.D."/>
            <person name="Hall L.J."/>
        </authorList>
    </citation>
    <scope>NUCLEOTIDE SEQUENCE [LARGE SCALE GENOMIC DNA]</scope>
    <source>
        <strain evidence="1 2">LH1063</strain>
    </source>
</reference>
<dbReference type="Proteomes" id="UP001205603">
    <property type="component" value="Unassembled WGS sequence"/>
</dbReference>
<gene>
    <name evidence="1" type="ORF">NMU02_13550</name>
</gene>
<evidence type="ECO:0000313" key="2">
    <source>
        <dbReference type="Proteomes" id="UP001205603"/>
    </source>
</evidence>
<protein>
    <submittedName>
        <fullName evidence="1">DUF4906 domain-containing protein</fullName>
    </submittedName>
</protein>
<dbReference type="EMBL" id="JANDHW010000024">
    <property type="protein sequence ID" value="MCP9613118.1"/>
    <property type="molecule type" value="Genomic_DNA"/>
</dbReference>
<sequence length="263" mass="29461">LQPDVPGTTFYDRRPNAPIGSTYLQIVGQERTGTGIVKDMVTYRIPLGLNFAENYSLPGNYHLNYTIRLKGLSDQDPHVVKLIPGYFGGSFKAYDAAGNEVALTDDVAETFRYEKRVEVTAQDVVAPADADLDAGLTQMRFSSEDIHLPESQMSYTDGFANTNAWMMYGDGTHKTSLIAPYACYAGLNGPLDHPYAETDWYLPSIYQLIGTWLSAAAYASTMSPVYWSSTRYTYIYYITPKGNVGVTREYEAFWVRGMRTINY</sequence>
<comment type="caution">
    <text evidence="1">The sequence shown here is derived from an EMBL/GenBank/DDBJ whole genome shotgun (WGS) entry which is preliminary data.</text>
</comment>
<keyword evidence="2" id="KW-1185">Reference proteome</keyword>
<proteinExistence type="predicted"/>
<name>A0ABT1MMW6_9BACT</name>
<organism evidence="1 2">
    <name type="scientific">Coprobacter tertius</name>
    <dbReference type="NCBI Taxonomy" id="2944915"/>
    <lineage>
        <taxon>Bacteria</taxon>
        <taxon>Pseudomonadati</taxon>
        <taxon>Bacteroidota</taxon>
        <taxon>Bacteroidia</taxon>
        <taxon>Bacteroidales</taxon>
        <taxon>Barnesiellaceae</taxon>
        <taxon>Coprobacter</taxon>
    </lineage>
</organism>
<feature type="non-terminal residue" evidence="1">
    <location>
        <position position="1"/>
    </location>
</feature>
<accession>A0ABT1MMW6</accession>